<sequence>MHKNNRLYVCRVCGAEQLDPPWGADGDSPTFDICDCCGVEFGYEDATLAALKNYRSKWLDKGAKWNSEKSKPEDWSLEEQISNIPKEYL</sequence>
<dbReference type="RefSeq" id="WP_036813717.1">
    <property type="nucleotide sequence ID" value="NZ_CAWNTA010000121.1"/>
</dbReference>
<comment type="caution">
    <text evidence="1">The sequence shown here is derived from an EMBL/GenBank/DDBJ whole genome shotgun (WGS) entry which is preliminary data.</text>
</comment>
<dbReference type="EMBL" id="PUWT01000054">
    <property type="protein sequence ID" value="PQQ23597.1"/>
    <property type="molecule type" value="Genomic_DNA"/>
</dbReference>
<keyword evidence="2" id="KW-1185">Reference proteome</keyword>
<organism evidence="1 2">
    <name type="scientific">Photorhabdus hindustanensis</name>
    <dbReference type="NCBI Taxonomy" id="2918802"/>
    <lineage>
        <taxon>Bacteria</taxon>
        <taxon>Pseudomonadati</taxon>
        <taxon>Pseudomonadota</taxon>
        <taxon>Gammaproteobacteria</taxon>
        <taxon>Enterobacterales</taxon>
        <taxon>Morganellaceae</taxon>
        <taxon>Photorhabdus</taxon>
    </lineage>
</organism>
<dbReference type="AlphaFoldDB" id="A0A0A0CLJ1"/>
<dbReference type="Proteomes" id="UP000239550">
    <property type="component" value="Unassembled WGS sequence"/>
</dbReference>
<reference evidence="1 2" key="1">
    <citation type="submission" date="2018-02" db="EMBL/GenBank/DDBJ databases">
        <title>Five New Genomes of Indian Photorhabdus Isolates TSA.</title>
        <authorList>
            <person name="Dubay B."/>
            <person name="Somvanshi V.S."/>
        </authorList>
    </citation>
    <scope>NUCLEOTIDE SEQUENCE [LARGE SCALE GENOMIC DNA]</scope>
    <source>
        <strain evidence="1 2">H1</strain>
    </source>
</reference>
<protein>
    <submittedName>
        <fullName evidence="1">Uncharacterized protein</fullName>
    </submittedName>
</protein>
<dbReference type="OrthoDB" id="1456570at2"/>
<gene>
    <name evidence="1" type="ORF">C6H66_18495</name>
</gene>
<name>A0A0A0CLJ1_9GAMM</name>
<accession>A0A0A0CLJ1</accession>
<evidence type="ECO:0000313" key="1">
    <source>
        <dbReference type="EMBL" id="PQQ23597.1"/>
    </source>
</evidence>
<evidence type="ECO:0000313" key="2">
    <source>
        <dbReference type="Proteomes" id="UP000239550"/>
    </source>
</evidence>
<proteinExistence type="predicted"/>